<comment type="caution">
    <text evidence="1">The sequence shown here is derived from an EMBL/GenBank/DDBJ whole genome shotgun (WGS) entry which is preliminary data.</text>
</comment>
<dbReference type="SMART" id="SM00248">
    <property type="entry name" value="ANK"/>
    <property type="match status" value="6"/>
</dbReference>
<gene>
    <name evidence="1" type="ORF">CYY_002274</name>
</gene>
<dbReference type="InterPro" id="IPR002110">
    <property type="entry name" value="Ankyrin_rpt"/>
</dbReference>
<dbReference type="PANTHER" id="PTHR46586:SF3">
    <property type="entry name" value="ANKYRIN REPEAT-CONTAINING PROTEIN"/>
    <property type="match status" value="1"/>
</dbReference>
<dbReference type="SUPFAM" id="SSF48403">
    <property type="entry name" value="Ankyrin repeat"/>
    <property type="match status" value="1"/>
</dbReference>
<reference evidence="1" key="1">
    <citation type="submission" date="2020-01" db="EMBL/GenBank/DDBJ databases">
        <title>Development of genomics and gene disruption for Polysphondylium violaceum indicates a role for the polyketide synthase stlB in stalk morphogenesis.</title>
        <authorList>
            <person name="Narita B."/>
            <person name="Kawabe Y."/>
            <person name="Kin K."/>
            <person name="Saito T."/>
            <person name="Gibbs R."/>
            <person name="Kuspa A."/>
            <person name="Muzny D."/>
            <person name="Queller D."/>
            <person name="Richards S."/>
            <person name="Strassman J."/>
            <person name="Sucgang R."/>
            <person name="Worley K."/>
            <person name="Schaap P."/>
        </authorList>
    </citation>
    <scope>NUCLEOTIDE SEQUENCE</scope>
    <source>
        <strain evidence="1">QSvi11</strain>
    </source>
</reference>
<dbReference type="EMBL" id="AJWJ01000061">
    <property type="protein sequence ID" value="KAF2076417.1"/>
    <property type="molecule type" value="Genomic_DNA"/>
</dbReference>
<accession>A0A8J4Q0G4</accession>
<sequence length="722" mass="84057">MKKTIKLIDILYKKIFQNKYLRDCIYKYIRPHSQPRYNDVEWLKEKLLLDKDEYGSLCINNKSASFISSLEITLFKQVFYKYQDSFPKGYPPITKWAAHYNNLPVLEHLIELGYTPDEATMDNACRVGNLEMVQFLYRKADMREIDFLNLESAVMSGNLDLVVFLMGILQTFPMQQKIRLLEKSAALLHADIFRYLNARFEYSVPVSRDTFATIRNREILELCFPAQVITTFSNTALQELCICLMKGNHIDCINYLLSCPSDTVEQEIRKSVILLSLHLGKLDLFQMFDKADVDLSFITLAQIHGCLLTTEQELCYFIEKRKVVVDSIACLHFVQDEYQNLCRYLFNLPEYLIVGKNEIVCKNTKTDISIQLIRKAITTNSILIFETIKSKGFIKPNGDIDTIVDWSEFGKSNHYIKIFEIISNMLSPTQNELLKILEKSASTQSFDNLEIFKIVYQKLSNTEINNILNLACENNRIDIIKYLLSAGCRVDGLELPFGTTSNYEIIKLLFNNGCKRITNNIKLMSCVKKGYVNNFDFYFKNIKSFGSSLNGVNLQEMLYQAISHQRLYILKYLFENFNHQFEPTTEILKQLGSCSSVAIVKYFHLNQRVLTKKPRFQISFKKAIKMGDLEIAKYLNHHCNCTFTLELFLKCVKQRHSHIMEYFKSQVDKQMILSITENQVTDYSFGNSYIFQRYLSHYKFTVMDSLSSKPSKTSLFFSTLFK</sequence>
<dbReference type="Pfam" id="PF13606">
    <property type="entry name" value="Ank_3"/>
    <property type="match status" value="1"/>
</dbReference>
<dbReference type="AlphaFoldDB" id="A0A8J4Q0G4"/>
<protein>
    <recommendedName>
        <fullName evidence="3">Ankyrin repeat-containing protein</fullName>
    </recommendedName>
</protein>
<dbReference type="InterPro" id="IPR052050">
    <property type="entry name" value="SecEffector_AnkRepeat"/>
</dbReference>
<proteinExistence type="predicted"/>
<organism evidence="1 2">
    <name type="scientific">Polysphondylium violaceum</name>
    <dbReference type="NCBI Taxonomy" id="133409"/>
    <lineage>
        <taxon>Eukaryota</taxon>
        <taxon>Amoebozoa</taxon>
        <taxon>Evosea</taxon>
        <taxon>Eumycetozoa</taxon>
        <taxon>Dictyostelia</taxon>
        <taxon>Dictyosteliales</taxon>
        <taxon>Dictyosteliaceae</taxon>
        <taxon>Polysphondylium</taxon>
    </lineage>
</organism>
<evidence type="ECO:0000313" key="1">
    <source>
        <dbReference type="EMBL" id="KAF2076417.1"/>
    </source>
</evidence>
<keyword evidence="2" id="KW-1185">Reference proteome</keyword>
<dbReference type="Proteomes" id="UP000695562">
    <property type="component" value="Unassembled WGS sequence"/>
</dbReference>
<name>A0A8J4Q0G4_9MYCE</name>
<evidence type="ECO:0000313" key="2">
    <source>
        <dbReference type="Proteomes" id="UP000695562"/>
    </source>
</evidence>
<dbReference type="Gene3D" id="1.25.40.20">
    <property type="entry name" value="Ankyrin repeat-containing domain"/>
    <property type="match status" value="2"/>
</dbReference>
<dbReference type="InterPro" id="IPR036770">
    <property type="entry name" value="Ankyrin_rpt-contain_sf"/>
</dbReference>
<dbReference type="OrthoDB" id="151517at2759"/>
<evidence type="ECO:0008006" key="3">
    <source>
        <dbReference type="Google" id="ProtNLM"/>
    </source>
</evidence>
<dbReference type="PANTHER" id="PTHR46586">
    <property type="entry name" value="ANKYRIN REPEAT-CONTAINING PROTEIN"/>
    <property type="match status" value="1"/>
</dbReference>